<organism evidence="1 2">
    <name type="scientific">Diphasiastrum complanatum</name>
    <name type="common">Issler's clubmoss</name>
    <name type="synonym">Lycopodium complanatum</name>
    <dbReference type="NCBI Taxonomy" id="34168"/>
    <lineage>
        <taxon>Eukaryota</taxon>
        <taxon>Viridiplantae</taxon>
        <taxon>Streptophyta</taxon>
        <taxon>Embryophyta</taxon>
        <taxon>Tracheophyta</taxon>
        <taxon>Lycopodiopsida</taxon>
        <taxon>Lycopodiales</taxon>
        <taxon>Lycopodiaceae</taxon>
        <taxon>Lycopodioideae</taxon>
        <taxon>Diphasiastrum</taxon>
    </lineage>
</organism>
<reference evidence="2" key="1">
    <citation type="journal article" date="2024" name="Proc. Natl. Acad. Sci. U.S.A.">
        <title>Extraordinary preservation of gene collinearity over three hundred million years revealed in homosporous lycophytes.</title>
        <authorList>
            <person name="Li C."/>
            <person name="Wickell D."/>
            <person name="Kuo L.Y."/>
            <person name="Chen X."/>
            <person name="Nie B."/>
            <person name="Liao X."/>
            <person name="Peng D."/>
            <person name="Ji J."/>
            <person name="Jenkins J."/>
            <person name="Williams M."/>
            <person name="Shu S."/>
            <person name="Plott C."/>
            <person name="Barry K."/>
            <person name="Rajasekar S."/>
            <person name="Grimwood J."/>
            <person name="Han X."/>
            <person name="Sun S."/>
            <person name="Hou Z."/>
            <person name="He W."/>
            <person name="Dai G."/>
            <person name="Sun C."/>
            <person name="Schmutz J."/>
            <person name="Leebens-Mack J.H."/>
            <person name="Li F.W."/>
            <person name="Wang L."/>
        </authorList>
    </citation>
    <scope>NUCLEOTIDE SEQUENCE [LARGE SCALE GENOMIC DNA]</scope>
    <source>
        <strain evidence="2">cv. PW_Plant_1</strain>
    </source>
</reference>
<name>A0ACC2EDZ3_DIPCM</name>
<keyword evidence="2" id="KW-1185">Reference proteome</keyword>
<evidence type="ECO:0000313" key="1">
    <source>
        <dbReference type="EMBL" id="KAJ7564667.1"/>
    </source>
</evidence>
<gene>
    <name evidence="1" type="ORF">O6H91_02G028300</name>
</gene>
<proteinExistence type="predicted"/>
<protein>
    <submittedName>
        <fullName evidence="1">Uncharacterized protein</fullName>
    </submittedName>
</protein>
<accession>A0ACC2EDZ3</accession>
<comment type="caution">
    <text evidence="1">The sequence shown here is derived from an EMBL/GenBank/DDBJ whole genome shotgun (WGS) entry which is preliminary data.</text>
</comment>
<dbReference type="EMBL" id="CM055093">
    <property type="protein sequence ID" value="KAJ7564667.1"/>
    <property type="molecule type" value="Genomic_DNA"/>
</dbReference>
<sequence>MEPARLLLSSTATQSLLTLSQASSLSSGSNFVNPITIRWRAVRTYAPLSCPKFYGAQLTFQSKVLHQGVSISAKRWHALTVCNRNDGSAWENDRTEYVRAKVLDAVSMVPLRGHLFMTLKNGREVEVDHINPAKGRLLYRSPNPTIFLKIIHDSDLILPIVVGEVAVAMLMRALHGEEKLVRPNFYELLRDVVCALDSEVQMVRITERVHDTYYARIYFGKDGDGLLHSVDARPSDAINLAVRSKVPIYVNKDIVRSDAVRPVYTSARGIGYSLDCYGQRQSSNTLLDSPDGGPDLVAKEITLISNMVSAIVEERYKDAARCRDELTKLRTSLKTQKHKGYQL</sequence>
<dbReference type="Proteomes" id="UP001162992">
    <property type="component" value="Chromosome 2"/>
</dbReference>
<evidence type="ECO:0000313" key="2">
    <source>
        <dbReference type="Proteomes" id="UP001162992"/>
    </source>
</evidence>